<feature type="transmembrane region" description="Helical" evidence="2">
    <location>
        <begin position="249"/>
        <end position="271"/>
    </location>
</feature>
<reference evidence="3 4" key="1">
    <citation type="journal article" date="2009" name="Stand. Genomic Sci.">
        <title>Complete genome sequence of Catenulispora acidiphila type strain (ID 139908).</title>
        <authorList>
            <person name="Copeland A."/>
            <person name="Lapidus A."/>
            <person name="Glavina Del Rio T."/>
            <person name="Nolan M."/>
            <person name="Lucas S."/>
            <person name="Chen F."/>
            <person name="Tice H."/>
            <person name="Cheng J.F."/>
            <person name="Bruce D."/>
            <person name="Goodwin L."/>
            <person name="Pitluck S."/>
            <person name="Mikhailova N."/>
            <person name="Pati A."/>
            <person name="Ivanova N."/>
            <person name="Mavromatis K."/>
            <person name="Chen A."/>
            <person name="Palaniappan K."/>
            <person name="Chain P."/>
            <person name="Land M."/>
            <person name="Hauser L."/>
            <person name="Chang Y.J."/>
            <person name="Jeffries C.D."/>
            <person name="Chertkov O."/>
            <person name="Brettin T."/>
            <person name="Detter J.C."/>
            <person name="Han C."/>
            <person name="Ali Z."/>
            <person name="Tindall B.J."/>
            <person name="Goker M."/>
            <person name="Bristow J."/>
            <person name="Eisen J.A."/>
            <person name="Markowitz V."/>
            <person name="Hugenholtz P."/>
            <person name="Kyrpides N.C."/>
            <person name="Klenk H.P."/>
        </authorList>
    </citation>
    <scope>NUCLEOTIDE SEQUENCE [LARGE SCALE GENOMIC DNA]</scope>
    <source>
        <strain evidence="4">DSM 44928 / JCM 14897 / NBRC 102108 / NRRL B-24433 / ID139908</strain>
    </source>
</reference>
<feature type="transmembrane region" description="Helical" evidence="2">
    <location>
        <begin position="220"/>
        <end position="237"/>
    </location>
</feature>
<name>C7QKM0_CATAD</name>
<gene>
    <name evidence="3" type="ordered locus">Caci_8296</name>
</gene>
<feature type="compositionally biased region" description="Low complexity" evidence="1">
    <location>
        <begin position="430"/>
        <end position="446"/>
    </location>
</feature>
<proteinExistence type="predicted"/>
<dbReference type="AlphaFoldDB" id="C7QKM0"/>
<feature type="region of interest" description="Disordered" evidence="1">
    <location>
        <begin position="395"/>
        <end position="457"/>
    </location>
</feature>
<accession>C7QKM0</accession>
<dbReference type="InParanoid" id="C7QKM0"/>
<evidence type="ECO:0000256" key="2">
    <source>
        <dbReference type="SAM" id="Phobius"/>
    </source>
</evidence>
<keyword evidence="2" id="KW-1133">Transmembrane helix</keyword>
<feature type="transmembrane region" description="Helical" evidence="2">
    <location>
        <begin position="196"/>
        <end position="214"/>
    </location>
</feature>
<protein>
    <submittedName>
        <fullName evidence="3">Integral membrane protein</fullName>
    </submittedName>
</protein>
<feature type="compositionally biased region" description="Pro residues" evidence="1">
    <location>
        <begin position="447"/>
        <end position="457"/>
    </location>
</feature>
<keyword evidence="2" id="KW-0812">Transmembrane</keyword>
<keyword evidence="2" id="KW-0472">Membrane</keyword>
<organism evidence="3 4">
    <name type="scientific">Catenulispora acidiphila (strain DSM 44928 / JCM 14897 / NBRC 102108 / NRRL B-24433 / ID139908)</name>
    <dbReference type="NCBI Taxonomy" id="479433"/>
    <lineage>
        <taxon>Bacteria</taxon>
        <taxon>Bacillati</taxon>
        <taxon>Actinomycetota</taxon>
        <taxon>Actinomycetes</taxon>
        <taxon>Catenulisporales</taxon>
        <taxon>Catenulisporaceae</taxon>
        <taxon>Catenulispora</taxon>
    </lineage>
</organism>
<keyword evidence="4" id="KW-1185">Reference proteome</keyword>
<dbReference type="HOGENOM" id="CLU_636029_0_0_11"/>
<evidence type="ECO:0000256" key="1">
    <source>
        <dbReference type="SAM" id="MobiDB-lite"/>
    </source>
</evidence>
<feature type="transmembrane region" description="Helical" evidence="2">
    <location>
        <begin position="98"/>
        <end position="116"/>
    </location>
</feature>
<dbReference type="KEGG" id="cai:Caci_8296"/>
<feature type="transmembrane region" description="Helical" evidence="2">
    <location>
        <begin position="283"/>
        <end position="305"/>
    </location>
</feature>
<dbReference type="Proteomes" id="UP000000851">
    <property type="component" value="Chromosome"/>
</dbReference>
<evidence type="ECO:0000313" key="3">
    <source>
        <dbReference type="EMBL" id="ACU77119.1"/>
    </source>
</evidence>
<dbReference type="STRING" id="479433.Caci_8296"/>
<evidence type="ECO:0000313" key="4">
    <source>
        <dbReference type="Proteomes" id="UP000000851"/>
    </source>
</evidence>
<feature type="compositionally biased region" description="Gly residues" evidence="1">
    <location>
        <begin position="400"/>
        <end position="429"/>
    </location>
</feature>
<dbReference type="eggNOG" id="COG3266">
    <property type="taxonomic scope" value="Bacteria"/>
</dbReference>
<dbReference type="EMBL" id="CP001700">
    <property type="protein sequence ID" value="ACU77119.1"/>
    <property type="molecule type" value="Genomic_DNA"/>
</dbReference>
<feature type="transmembrane region" description="Helical" evidence="2">
    <location>
        <begin position="136"/>
        <end position="156"/>
    </location>
</feature>
<sequence length="457" mass="45189">MRLDIAPLPAAPSDPCALLFGKVKDACENTQHMVNGTPNPPGTTGGGGVTPADSITDPLGSIARGCAEAAQWVINNLSGAITKTATVNFTNLGFLKQYAIVFAASAILTVLLWLLSVVKRAVQGDSIITAIGEATGFLWMAVLASAFTPVILAGMVKITDSVSDAIGNGSTADRNGFLASFSHALDPNSGLGGGPIMLIFVSVLSMIAAALLWLELIIRAAMLYVGAALATAVYAGFVDKSMWGHIRRWIGLMISIDLIKPIIVIVLSLATAVSSGPQDSFSAVLSGLAIMILSIFASGLVYRFVPSFGDEMLTLQKDRAAKIGKAAITSAAFTSPAGTMRNGMATHANRISGAFAGGGGGGNMGSAVAGMSVGALASGAGAAAGIAAHTGRAITTRPGADGGGQGGGGGGATSGGGGGGGNTGGGANGGSATSASRLRAAAAPVVPKTPPPPRGGS</sequence>